<name>A0ABV5ZKG5_9BACT</name>
<evidence type="ECO:0000313" key="2">
    <source>
        <dbReference type="EMBL" id="MFB9897839.1"/>
    </source>
</evidence>
<dbReference type="SMART" id="SM00382">
    <property type="entry name" value="AAA"/>
    <property type="match status" value="1"/>
</dbReference>
<accession>A0ABV5ZKG5</accession>
<dbReference type="SUPFAM" id="SSF52540">
    <property type="entry name" value="P-loop containing nucleoside triphosphate hydrolases"/>
    <property type="match status" value="1"/>
</dbReference>
<feature type="domain" description="AAA+ ATPase" evidence="1">
    <location>
        <begin position="33"/>
        <end position="174"/>
    </location>
</feature>
<evidence type="ECO:0000259" key="1">
    <source>
        <dbReference type="SMART" id="SM00382"/>
    </source>
</evidence>
<organism evidence="2 3">
    <name type="scientific">Hallella seregens ATCC 51272</name>
    <dbReference type="NCBI Taxonomy" id="1336250"/>
    <lineage>
        <taxon>Bacteria</taxon>
        <taxon>Pseudomonadati</taxon>
        <taxon>Bacteroidota</taxon>
        <taxon>Bacteroidia</taxon>
        <taxon>Bacteroidales</taxon>
        <taxon>Prevotellaceae</taxon>
        <taxon>Hallella</taxon>
    </lineage>
</organism>
<dbReference type="Gene3D" id="3.40.50.300">
    <property type="entry name" value="P-loop containing nucleotide triphosphate hydrolases"/>
    <property type="match status" value="1"/>
</dbReference>
<dbReference type="InterPro" id="IPR027417">
    <property type="entry name" value="P-loop_NTPase"/>
</dbReference>
<proteinExistence type="predicted"/>
<dbReference type="InterPro" id="IPR003593">
    <property type="entry name" value="AAA+_ATPase"/>
</dbReference>
<dbReference type="EMBL" id="JBHLZF010000002">
    <property type="protein sequence ID" value="MFB9897839.1"/>
    <property type="molecule type" value="Genomic_DNA"/>
</dbReference>
<reference evidence="2 3" key="1">
    <citation type="submission" date="2024-09" db="EMBL/GenBank/DDBJ databases">
        <authorList>
            <person name="Sun Q."/>
            <person name="Mori K."/>
        </authorList>
    </citation>
    <scope>NUCLEOTIDE SEQUENCE [LARGE SCALE GENOMIC DNA]</scope>
    <source>
        <strain evidence="2 3">ATCC 51272</strain>
    </source>
</reference>
<dbReference type="Proteomes" id="UP001589688">
    <property type="component" value="Unassembled WGS sequence"/>
</dbReference>
<evidence type="ECO:0000313" key="3">
    <source>
        <dbReference type="Proteomes" id="UP001589688"/>
    </source>
</evidence>
<dbReference type="RefSeq" id="WP_027951502.1">
    <property type="nucleotide sequence ID" value="NZ_JADU01000001.1"/>
</dbReference>
<protein>
    <recommendedName>
        <fullName evidence="1">AAA+ ATPase domain-containing protein</fullName>
    </recommendedName>
</protein>
<keyword evidence="3" id="KW-1185">Reference proteome</keyword>
<gene>
    <name evidence="2" type="ORF">ACFFK8_08540</name>
</gene>
<sequence length="204" mass="23722">MDRAMTVNDILEKKYRTFPMSGRWEDFIGHPERKGVWFIWGKSGNGKTSFAMQLIKELCQWDRVLMDSLEEGTSLTVQQNLKRYGMKSVGRRLQFVCEDIESLRERLHRRKSPNIVVIDSFQYTYMTAREYKNFSKEFEDKLLIFISHASGSLPMGGAAVSAMYDAALKIEVSGYRATTKGRFIGRLGYYDIWPEKAKEFHENS</sequence>
<comment type="caution">
    <text evidence="2">The sequence shown here is derived from an EMBL/GenBank/DDBJ whole genome shotgun (WGS) entry which is preliminary data.</text>
</comment>